<evidence type="ECO:0000256" key="2">
    <source>
        <dbReference type="ARBA" id="ARBA00022723"/>
    </source>
</evidence>
<keyword evidence="2" id="KW-0479">Metal-binding</keyword>
<keyword evidence="6" id="KW-0732">Signal</keyword>
<name>A0A5J9TKQ1_9POAL</name>
<keyword evidence="3" id="KW-0378">Hydrolase</keyword>
<evidence type="ECO:0000256" key="5">
    <source>
        <dbReference type="ARBA" id="ARBA00023211"/>
    </source>
</evidence>
<dbReference type="GO" id="GO:0046872">
    <property type="term" value="F:metal ion binding"/>
    <property type="evidence" value="ECO:0007669"/>
    <property type="project" value="UniProtKB-KW"/>
</dbReference>
<dbReference type="SUPFAM" id="SSF56300">
    <property type="entry name" value="Metallo-dependent phosphatases"/>
    <property type="match status" value="1"/>
</dbReference>
<dbReference type="GO" id="GO:0006506">
    <property type="term" value="P:GPI anchor biosynthetic process"/>
    <property type="evidence" value="ECO:0007669"/>
    <property type="project" value="InterPro"/>
</dbReference>
<comment type="caution">
    <text evidence="7">The sequence shown here is derived from an EMBL/GenBank/DDBJ whole genome shotgun (WGS) entry which is preliminary data.</text>
</comment>
<proteinExistence type="predicted"/>
<dbReference type="PANTHER" id="PTHR13315">
    <property type="entry name" value="METALLO PHOSPHOESTERASE RELATED"/>
    <property type="match status" value="1"/>
</dbReference>
<evidence type="ECO:0008006" key="9">
    <source>
        <dbReference type="Google" id="ProtNLM"/>
    </source>
</evidence>
<comment type="cofactor">
    <cofactor evidence="1">
        <name>Mn(2+)</name>
        <dbReference type="ChEBI" id="CHEBI:29035"/>
    </cofactor>
</comment>
<evidence type="ECO:0000256" key="6">
    <source>
        <dbReference type="SAM" id="SignalP"/>
    </source>
</evidence>
<reference evidence="7 8" key="1">
    <citation type="journal article" date="2019" name="Sci. Rep.">
        <title>A high-quality genome of Eragrostis curvula grass provides insights into Poaceae evolution and supports new strategies to enhance forage quality.</title>
        <authorList>
            <person name="Carballo J."/>
            <person name="Santos B.A.C.M."/>
            <person name="Zappacosta D."/>
            <person name="Garbus I."/>
            <person name="Selva J.P."/>
            <person name="Gallo C.A."/>
            <person name="Diaz A."/>
            <person name="Albertini E."/>
            <person name="Caccamo M."/>
            <person name="Echenique V."/>
        </authorList>
    </citation>
    <scope>NUCLEOTIDE SEQUENCE [LARGE SCALE GENOMIC DNA]</scope>
    <source>
        <strain evidence="8">cv. Victoria</strain>
        <tissue evidence="7">Leaf</tissue>
    </source>
</reference>
<dbReference type="Gramene" id="TVU11993">
    <property type="protein sequence ID" value="TVU11993"/>
    <property type="gene ID" value="EJB05_45608"/>
</dbReference>
<dbReference type="InterPro" id="IPR033308">
    <property type="entry name" value="PGAP5/Cdc1/Ted1"/>
</dbReference>
<evidence type="ECO:0000313" key="8">
    <source>
        <dbReference type="Proteomes" id="UP000324897"/>
    </source>
</evidence>
<keyword evidence="5" id="KW-0464">Manganese</keyword>
<dbReference type="GO" id="GO:0016020">
    <property type="term" value="C:membrane"/>
    <property type="evidence" value="ECO:0007669"/>
    <property type="project" value="GOC"/>
</dbReference>
<evidence type="ECO:0000256" key="4">
    <source>
        <dbReference type="ARBA" id="ARBA00023136"/>
    </source>
</evidence>
<gene>
    <name evidence="7" type="ORF">EJB05_45608</name>
</gene>
<feature type="chain" id="PRO_5023810520" description="Calcineurin-like phosphoesterase domain-containing protein" evidence="6">
    <location>
        <begin position="20"/>
        <end position="413"/>
    </location>
</feature>
<feature type="signal peptide" evidence="6">
    <location>
        <begin position="1"/>
        <end position="19"/>
    </location>
</feature>
<sequence length="413" mass="44729">MAAWPNPALPLLLVGALLAFEDWLTTPSCSGGSPAARASGDLRAMMVADLMLLGSDASYADRYFRDHFMSKFFANSIQTLKPDMIVVLGDISAKGSELTEHKWISVIEQFEGILGRYSSLPLHIALGDKDVGTCTNLDGKSVHRRAKHLPGLDSSGCGAFEISNVSFVSLNAVALLCGNNALRFGVEKVMERENHHFQTESVNEEECYSLGCGKRESFADISWRRNSMKSGSGPVILLHFPLHRSDGEMTGVPTFPEAIVSDHSSVSSTSKHSGANGRRLYDQLHKLPANSTQYILQALKPSSLEERLRDVCFVIPFIYCVLMIVFNAHTSSFSDFVHADGTREVTVPAMTWKTRGVPGFVIATFDAKGGATVGCCSCSEDMMTTSPVQPGKLGGKSLPLHGGQCMEPQSTSL</sequence>
<evidence type="ECO:0000313" key="7">
    <source>
        <dbReference type="EMBL" id="TVU11993.1"/>
    </source>
</evidence>
<dbReference type="EMBL" id="RWGY01000039">
    <property type="protein sequence ID" value="TVU11993.1"/>
    <property type="molecule type" value="Genomic_DNA"/>
</dbReference>
<dbReference type="PANTHER" id="PTHR13315:SF0">
    <property type="entry name" value="METALLOPHOSPHOESTERASE 1"/>
    <property type="match status" value="1"/>
</dbReference>
<dbReference type="AlphaFoldDB" id="A0A5J9TKQ1"/>
<dbReference type="Proteomes" id="UP000324897">
    <property type="component" value="Chromosome 3"/>
</dbReference>
<dbReference type="GO" id="GO:0016787">
    <property type="term" value="F:hydrolase activity"/>
    <property type="evidence" value="ECO:0007669"/>
    <property type="project" value="UniProtKB-KW"/>
</dbReference>
<dbReference type="OrthoDB" id="9984693at2759"/>
<organism evidence="7 8">
    <name type="scientific">Eragrostis curvula</name>
    <name type="common">weeping love grass</name>
    <dbReference type="NCBI Taxonomy" id="38414"/>
    <lineage>
        <taxon>Eukaryota</taxon>
        <taxon>Viridiplantae</taxon>
        <taxon>Streptophyta</taxon>
        <taxon>Embryophyta</taxon>
        <taxon>Tracheophyta</taxon>
        <taxon>Spermatophyta</taxon>
        <taxon>Magnoliopsida</taxon>
        <taxon>Liliopsida</taxon>
        <taxon>Poales</taxon>
        <taxon>Poaceae</taxon>
        <taxon>PACMAD clade</taxon>
        <taxon>Chloridoideae</taxon>
        <taxon>Eragrostideae</taxon>
        <taxon>Eragrostidinae</taxon>
        <taxon>Eragrostis</taxon>
    </lineage>
</organism>
<keyword evidence="4" id="KW-0472">Membrane</keyword>
<protein>
    <recommendedName>
        <fullName evidence="9">Calcineurin-like phosphoesterase domain-containing protein</fullName>
    </recommendedName>
</protein>
<evidence type="ECO:0000256" key="3">
    <source>
        <dbReference type="ARBA" id="ARBA00022801"/>
    </source>
</evidence>
<dbReference type="FunFam" id="3.60.21.10:FF:000135">
    <property type="entry name" value="Os06g0222800 protein"/>
    <property type="match status" value="1"/>
</dbReference>
<keyword evidence="8" id="KW-1185">Reference proteome</keyword>
<evidence type="ECO:0000256" key="1">
    <source>
        <dbReference type="ARBA" id="ARBA00001936"/>
    </source>
</evidence>
<dbReference type="InterPro" id="IPR029052">
    <property type="entry name" value="Metallo-depent_PP-like"/>
</dbReference>
<feature type="non-terminal residue" evidence="7">
    <location>
        <position position="1"/>
    </location>
</feature>
<accession>A0A5J9TKQ1</accession>